<reference evidence="2" key="1">
    <citation type="journal article" date="2011" name="J. Bacteriol.">
        <title>Genome sequence of 'Candidatus Frankia datiscae' Dg1, the uncultured microsymbiont from nitrogen-fixing root nodules of the dicot Datisca glomerata.</title>
        <authorList>
            <person name="Persson T."/>
            <person name="Benson D.R."/>
            <person name="Normand P."/>
            <person name="Vanden Heuvel B."/>
            <person name="Pujic P."/>
            <person name="Chertkov O."/>
            <person name="Teshima H."/>
            <person name="Bruce D.C."/>
            <person name="Detter C."/>
            <person name="Tapia R."/>
            <person name="Han S."/>
            <person name="Han J."/>
            <person name="Woyke T."/>
            <person name="Pitluck S."/>
            <person name="Pennacchio L."/>
            <person name="Nolan M."/>
            <person name="Ivanova N."/>
            <person name="Pati A."/>
            <person name="Land M.L."/>
            <person name="Pawlowski K."/>
            <person name="Berry A.M."/>
        </authorList>
    </citation>
    <scope>NUCLEOTIDE SEQUENCE</scope>
    <source>
        <strain evidence="2">Dg1</strain>
    </source>
</reference>
<proteinExistence type="predicted"/>
<name>F8AZ93_9ACTN</name>
<dbReference type="STRING" id="656024.FsymDg_0113"/>
<evidence type="ECO:0000313" key="2">
    <source>
        <dbReference type="EMBL" id="AEH11622.1"/>
    </source>
</evidence>
<reference evidence="2 3" key="2">
    <citation type="submission" date="2011-05" db="EMBL/GenBank/DDBJ databases">
        <title>Complete sequence of chromosome of Frankia symbiont of Datisca glomerata.</title>
        <authorList>
            <consortium name="US DOE Joint Genome Institute"/>
            <person name="Lucas S."/>
            <person name="Han J."/>
            <person name="Lapidus A."/>
            <person name="Cheng J.-F."/>
            <person name="Goodwin L."/>
            <person name="Pitluck S."/>
            <person name="Peters L."/>
            <person name="Mikhailova N."/>
            <person name="Chertkov O."/>
            <person name="Teshima H."/>
            <person name="Han C."/>
            <person name="Tapia R."/>
            <person name="Land M."/>
            <person name="Hauser L."/>
            <person name="Kyrpides N."/>
            <person name="Ivanova N."/>
            <person name="Pagani I."/>
            <person name="Berry A."/>
            <person name="Pawlowski K."/>
            <person name="Persson T."/>
            <person name="Vanden Heuvel B."/>
            <person name="Benson D."/>
            <person name="Woyke T."/>
        </authorList>
    </citation>
    <scope>NUCLEOTIDE SEQUENCE [LARGE SCALE GENOMIC DNA]</scope>
    <source>
        <strain evidence="3">4085684</strain>
        <strain evidence="2">Dg1</strain>
    </source>
</reference>
<dbReference type="Proteomes" id="UP000001549">
    <property type="component" value="Chromosome"/>
</dbReference>
<keyword evidence="3" id="KW-1185">Reference proteome</keyword>
<dbReference type="EMBL" id="CP002801">
    <property type="protein sequence ID" value="AEH07694.1"/>
    <property type="molecule type" value="Genomic_DNA"/>
</dbReference>
<evidence type="ECO:0000313" key="1">
    <source>
        <dbReference type="EMBL" id="AEH07694.1"/>
    </source>
</evidence>
<dbReference type="EMBL" id="CP002801">
    <property type="protein sequence ID" value="AEH11622.1"/>
    <property type="molecule type" value="Genomic_DNA"/>
</dbReference>
<dbReference type="RefSeq" id="WP_013871691.1">
    <property type="nucleotide sequence ID" value="NC_015656.1"/>
</dbReference>
<protein>
    <submittedName>
        <fullName evidence="2">Uncharacterized protein</fullName>
    </submittedName>
</protein>
<dbReference type="HOGENOM" id="CLU_3270430_0_0_11"/>
<evidence type="ECO:0000313" key="3">
    <source>
        <dbReference type="Proteomes" id="UP000001549"/>
    </source>
</evidence>
<dbReference type="AlphaFoldDB" id="F8AZ93"/>
<dbReference type="KEGG" id="fsy:FsymDg_4369"/>
<gene>
    <name evidence="1" type="ordered locus">FsymDg_0113</name>
    <name evidence="2" type="ordered locus">FsymDg_4369</name>
</gene>
<organism evidence="2 3">
    <name type="scientific">Candidatus Protofrankia datiscae</name>
    <dbReference type="NCBI Taxonomy" id="2716812"/>
    <lineage>
        <taxon>Bacteria</taxon>
        <taxon>Bacillati</taxon>
        <taxon>Actinomycetota</taxon>
        <taxon>Actinomycetes</taxon>
        <taxon>Frankiales</taxon>
        <taxon>Frankiaceae</taxon>
        <taxon>Protofrankia</taxon>
    </lineage>
</organism>
<sequence length="41" mass="4105" precursor="true">MITVAGLAIHVRDAALLAVLVAAVVAVLADETAHATAGPRR</sequence>
<accession>F8AZ93</accession>
<dbReference type="KEGG" id="fsy:FsymDg_0113"/>